<feature type="region of interest" description="Disordered" evidence="2">
    <location>
        <begin position="239"/>
        <end position="264"/>
    </location>
</feature>
<organism evidence="4 5">
    <name type="scientific">Exidia glandulosa HHB12029</name>
    <dbReference type="NCBI Taxonomy" id="1314781"/>
    <lineage>
        <taxon>Eukaryota</taxon>
        <taxon>Fungi</taxon>
        <taxon>Dikarya</taxon>
        <taxon>Basidiomycota</taxon>
        <taxon>Agaricomycotina</taxon>
        <taxon>Agaricomycetes</taxon>
        <taxon>Auriculariales</taxon>
        <taxon>Exidiaceae</taxon>
        <taxon>Exidia</taxon>
    </lineage>
</organism>
<dbReference type="Proteomes" id="UP000077266">
    <property type="component" value="Unassembled WGS sequence"/>
</dbReference>
<evidence type="ECO:0000313" key="5">
    <source>
        <dbReference type="Proteomes" id="UP000077266"/>
    </source>
</evidence>
<dbReference type="SMART" id="SM00066">
    <property type="entry name" value="GAL4"/>
    <property type="match status" value="1"/>
</dbReference>
<dbReference type="InterPro" id="IPR001138">
    <property type="entry name" value="Zn2Cys6_DnaBD"/>
</dbReference>
<dbReference type="PANTHER" id="PTHR46910:SF39">
    <property type="entry name" value="ZN(II)2CYS6 TRANSCRIPTION FACTOR (EUROFUNG)"/>
    <property type="match status" value="1"/>
</dbReference>
<dbReference type="InterPro" id="IPR050987">
    <property type="entry name" value="AtrR-like"/>
</dbReference>
<dbReference type="Gene3D" id="4.10.240.10">
    <property type="entry name" value="Zn(2)-C6 fungal-type DNA-binding domain"/>
    <property type="match status" value="1"/>
</dbReference>
<evidence type="ECO:0000259" key="3">
    <source>
        <dbReference type="PROSITE" id="PS50048"/>
    </source>
</evidence>
<dbReference type="CDD" id="cd12148">
    <property type="entry name" value="fungal_TF_MHR"/>
    <property type="match status" value="1"/>
</dbReference>
<dbReference type="Pfam" id="PF00172">
    <property type="entry name" value="Zn_clus"/>
    <property type="match status" value="1"/>
</dbReference>
<feature type="region of interest" description="Disordered" evidence="2">
    <location>
        <begin position="125"/>
        <end position="203"/>
    </location>
</feature>
<dbReference type="SUPFAM" id="SSF57701">
    <property type="entry name" value="Zn2/Cys6 DNA-binding domain"/>
    <property type="match status" value="1"/>
</dbReference>
<gene>
    <name evidence="4" type="ORF">EXIGLDRAFT_490270</name>
</gene>
<accession>A0A165JMX5</accession>
<dbReference type="InterPro" id="IPR036864">
    <property type="entry name" value="Zn2-C6_fun-type_DNA-bd_sf"/>
</dbReference>
<evidence type="ECO:0000313" key="4">
    <source>
        <dbReference type="EMBL" id="KZV95081.1"/>
    </source>
</evidence>
<dbReference type="EMBL" id="KV425963">
    <property type="protein sequence ID" value="KZV95081.1"/>
    <property type="molecule type" value="Genomic_DNA"/>
</dbReference>
<proteinExistence type="predicted"/>
<feature type="compositionally biased region" description="Low complexity" evidence="2">
    <location>
        <begin position="89"/>
        <end position="104"/>
    </location>
</feature>
<feature type="compositionally biased region" description="Basic and acidic residues" evidence="2">
    <location>
        <begin position="142"/>
        <end position="159"/>
    </location>
</feature>
<dbReference type="InParanoid" id="A0A165JMX5"/>
<dbReference type="PROSITE" id="PS00463">
    <property type="entry name" value="ZN2_CY6_FUNGAL_1"/>
    <property type="match status" value="1"/>
</dbReference>
<feature type="region of interest" description="Disordered" evidence="2">
    <location>
        <begin position="86"/>
        <end position="106"/>
    </location>
</feature>
<dbReference type="AlphaFoldDB" id="A0A165JMX5"/>
<feature type="compositionally biased region" description="Polar residues" evidence="2">
    <location>
        <begin position="184"/>
        <end position="203"/>
    </location>
</feature>
<dbReference type="OrthoDB" id="2943660at2759"/>
<feature type="domain" description="Zn(2)-C6 fungal-type" evidence="3">
    <location>
        <begin position="15"/>
        <end position="44"/>
    </location>
</feature>
<evidence type="ECO:0000256" key="2">
    <source>
        <dbReference type="SAM" id="MobiDB-lite"/>
    </source>
</evidence>
<evidence type="ECO:0000256" key="1">
    <source>
        <dbReference type="ARBA" id="ARBA00023242"/>
    </source>
</evidence>
<reference evidence="4 5" key="1">
    <citation type="journal article" date="2016" name="Mol. Biol. Evol.">
        <title>Comparative Genomics of Early-Diverging Mushroom-Forming Fungi Provides Insights into the Origins of Lignocellulose Decay Capabilities.</title>
        <authorList>
            <person name="Nagy L.G."/>
            <person name="Riley R."/>
            <person name="Tritt A."/>
            <person name="Adam C."/>
            <person name="Daum C."/>
            <person name="Floudas D."/>
            <person name="Sun H."/>
            <person name="Yadav J.S."/>
            <person name="Pangilinan J."/>
            <person name="Larsson K.H."/>
            <person name="Matsuura K."/>
            <person name="Barry K."/>
            <person name="Labutti K."/>
            <person name="Kuo R."/>
            <person name="Ohm R.A."/>
            <person name="Bhattacharya S.S."/>
            <person name="Shirouzu T."/>
            <person name="Yoshinaga Y."/>
            <person name="Martin F.M."/>
            <person name="Grigoriev I.V."/>
            <person name="Hibbett D.S."/>
        </authorList>
    </citation>
    <scope>NUCLEOTIDE SEQUENCE [LARGE SCALE GENOMIC DNA]</scope>
    <source>
        <strain evidence="4 5">HHB12029</strain>
    </source>
</reference>
<dbReference type="CDD" id="cd00067">
    <property type="entry name" value="GAL4"/>
    <property type="match status" value="1"/>
</dbReference>
<feature type="compositionally biased region" description="Polar residues" evidence="2">
    <location>
        <begin position="241"/>
        <end position="250"/>
    </location>
</feature>
<protein>
    <recommendedName>
        <fullName evidence="3">Zn(2)-C6 fungal-type domain-containing protein</fullName>
    </recommendedName>
</protein>
<dbReference type="PANTHER" id="PTHR46910">
    <property type="entry name" value="TRANSCRIPTION FACTOR PDR1"/>
    <property type="match status" value="1"/>
</dbReference>
<keyword evidence="1" id="KW-0539">Nucleus</keyword>
<keyword evidence="5" id="KW-1185">Reference proteome</keyword>
<dbReference type="PROSITE" id="PS50048">
    <property type="entry name" value="ZN2_CY6_FUNGAL_2"/>
    <property type="match status" value="1"/>
</dbReference>
<dbReference type="STRING" id="1314781.A0A165JMX5"/>
<name>A0A165JMX5_EXIGL</name>
<dbReference type="GO" id="GO:0000981">
    <property type="term" value="F:DNA-binding transcription factor activity, RNA polymerase II-specific"/>
    <property type="evidence" value="ECO:0007669"/>
    <property type="project" value="InterPro"/>
</dbReference>
<sequence>MPKAISKEPKNVTTACDPCRSSKMKCDGEDLCFQCRSRNITCLYTKVDGRTRAAAKKAKDCFVRKIEKLKATVKRLRLRLAGLPGGTNSAGASVNDSASDVDSTSKVDIGPSPVADQAAHLTLYGTGLHSPRTRPSSPNWTRDTHARSLSDSHAVRSDGLHLTIPPHHAWRQPTSPLTPESGPSPVSSHASLGDSSPSSENHATAQWIQTQSMGTARQGSAQDDVALALSLGALDVRARTPSAQSGSPYSAHSPRSPVPYTPRATDKSPYLPFALHALSEQDHDTILTTYLHTVGQWRSHVVPELFFEDLRAVRAGNTATTLFFSPALHCACLLNALVSSDPNNPGWSPSTLNELFRTAKELAQIECAADEQIAPAVIAVVILAGYSMQFSNGSRLAYLLLGYASRAADTLHLNIPVASDPRATWGRAWSYWELFRMDTVVALHVQSASRLARPCTAFHVVQQGIQREIAKLQLPSAVDSVQHLVHDEICHVVSAAADPPPSFDGFAPPSAPLYTLRDVLNLRRASFPLELQLASYNEVSPPPAVLYVHGLLDCVILLSHRGPDTTRYDEVRRPHFSNVG</sequence>
<dbReference type="GO" id="GO:0008270">
    <property type="term" value="F:zinc ion binding"/>
    <property type="evidence" value="ECO:0007669"/>
    <property type="project" value="InterPro"/>
</dbReference>